<dbReference type="SMART" id="SM01090">
    <property type="entry name" value="Copper-fist"/>
    <property type="match status" value="1"/>
</dbReference>
<dbReference type="PROSITE" id="PS50073">
    <property type="entry name" value="COPPER_FIST_2"/>
    <property type="match status" value="1"/>
</dbReference>
<dbReference type="SUPFAM" id="SSF57879">
    <property type="entry name" value="Zinc domain conserved in yeast copper-regulated transcription factors"/>
    <property type="match status" value="1"/>
</dbReference>
<dbReference type="SMART" id="SM00412">
    <property type="entry name" value="Cu_FIST"/>
    <property type="match status" value="1"/>
</dbReference>
<dbReference type="Proteomes" id="UP000233524">
    <property type="component" value="Unassembled WGS sequence"/>
</dbReference>
<protein>
    <recommendedName>
        <fullName evidence="1">Copper-fist domain-containing protein</fullName>
    </recommendedName>
</protein>
<accession>A0A2N3MZU4</accession>
<dbReference type="Gene3D" id="3.90.430.10">
    <property type="entry name" value="Copper fist DNA-binding domain"/>
    <property type="match status" value="1"/>
</dbReference>
<dbReference type="GO" id="GO:0005507">
    <property type="term" value="F:copper ion binding"/>
    <property type="evidence" value="ECO:0007669"/>
    <property type="project" value="InterPro"/>
</dbReference>
<dbReference type="InterPro" id="IPR001083">
    <property type="entry name" value="Cu_fist_DNA-bd_dom"/>
</dbReference>
<dbReference type="AlphaFoldDB" id="A0A2N3MZU4"/>
<organism evidence="2 3">
    <name type="scientific">Lomentospora prolificans</name>
    <dbReference type="NCBI Taxonomy" id="41688"/>
    <lineage>
        <taxon>Eukaryota</taxon>
        <taxon>Fungi</taxon>
        <taxon>Dikarya</taxon>
        <taxon>Ascomycota</taxon>
        <taxon>Pezizomycotina</taxon>
        <taxon>Sordariomycetes</taxon>
        <taxon>Hypocreomycetidae</taxon>
        <taxon>Microascales</taxon>
        <taxon>Microascaceae</taxon>
        <taxon>Lomentospora</taxon>
    </lineage>
</organism>
<evidence type="ECO:0000259" key="1">
    <source>
        <dbReference type="PROSITE" id="PS50073"/>
    </source>
</evidence>
<dbReference type="OrthoDB" id="5600085at2759"/>
<dbReference type="GO" id="GO:0005634">
    <property type="term" value="C:nucleus"/>
    <property type="evidence" value="ECO:0007669"/>
    <property type="project" value="InterPro"/>
</dbReference>
<dbReference type="GO" id="GO:0003700">
    <property type="term" value="F:DNA-binding transcription factor activity"/>
    <property type="evidence" value="ECO:0007669"/>
    <property type="project" value="InterPro"/>
</dbReference>
<reference evidence="2 3" key="1">
    <citation type="journal article" date="2017" name="G3 (Bethesda)">
        <title>First Draft Genome Sequence of the Pathogenic Fungus Lomentospora prolificans (Formerly Scedosporium prolificans).</title>
        <authorList>
            <person name="Luo R."/>
            <person name="Zimin A."/>
            <person name="Workman R."/>
            <person name="Fan Y."/>
            <person name="Pertea G."/>
            <person name="Grossman N."/>
            <person name="Wear M.P."/>
            <person name="Jia B."/>
            <person name="Miller H."/>
            <person name="Casadevall A."/>
            <person name="Timp W."/>
            <person name="Zhang S.X."/>
            <person name="Salzberg S.L."/>
        </authorList>
    </citation>
    <scope>NUCLEOTIDE SEQUENCE [LARGE SCALE GENOMIC DNA]</scope>
    <source>
        <strain evidence="2 3">JHH-5317</strain>
    </source>
</reference>
<evidence type="ECO:0000313" key="2">
    <source>
        <dbReference type="EMBL" id="PKS05696.1"/>
    </source>
</evidence>
<proteinExistence type="predicted"/>
<name>A0A2N3MZU4_9PEZI</name>
<sequence length="64" mass="6996">MIIDGEKFACGACIRGHRTAQCQHTVGKIGHFNGSVRRVDRSPNAAIVELFGSRIRFIQNANVA</sequence>
<feature type="domain" description="Copper-fist" evidence="1">
    <location>
        <begin position="1"/>
        <end position="43"/>
    </location>
</feature>
<keyword evidence="3" id="KW-1185">Reference proteome</keyword>
<dbReference type="InParanoid" id="A0A2N3MZU4"/>
<dbReference type="InterPro" id="IPR036395">
    <property type="entry name" value="Cu_fist_DNA-bd_dom_sf"/>
</dbReference>
<evidence type="ECO:0000313" key="3">
    <source>
        <dbReference type="Proteomes" id="UP000233524"/>
    </source>
</evidence>
<gene>
    <name evidence="2" type="ORF">jhhlp_007963</name>
</gene>
<dbReference type="Pfam" id="PF00649">
    <property type="entry name" value="Copper-fist"/>
    <property type="match status" value="1"/>
</dbReference>
<dbReference type="EMBL" id="NLAX01001142">
    <property type="protein sequence ID" value="PKS05696.1"/>
    <property type="molecule type" value="Genomic_DNA"/>
</dbReference>
<dbReference type="VEuPathDB" id="FungiDB:jhhlp_007963"/>
<dbReference type="GO" id="GO:0003677">
    <property type="term" value="F:DNA binding"/>
    <property type="evidence" value="ECO:0007669"/>
    <property type="project" value="InterPro"/>
</dbReference>
<comment type="caution">
    <text evidence="2">The sequence shown here is derived from an EMBL/GenBank/DDBJ whole genome shotgun (WGS) entry which is preliminary data.</text>
</comment>